<comment type="caution">
    <text evidence="1">The sequence shown here is derived from an EMBL/GenBank/DDBJ whole genome shotgun (WGS) entry which is preliminary data.</text>
</comment>
<gene>
    <name evidence="1" type="ORF">COK99_12855</name>
</gene>
<dbReference type="EMBL" id="NVDU01000024">
    <property type="protein sequence ID" value="PFV31420.1"/>
    <property type="molecule type" value="Genomic_DNA"/>
</dbReference>
<evidence type="ECO:0000313" key="1">
    <source>
        <dbReference type="EMBL" id="PFV31420.1"/>
    </source>
</evidence>
<dbReference type="AlphaFoldDB" id="A0A9X7BNX4"/>
<evidence type="ECO:0000313" key="2">
    <source>
        <dbReference type="Proteomes" id="UP000223366"/>
    </source>
</evidence>
<protein>
    <submittedName>
        <fullName evidence="1">Uncharacterized protein</fullName>
    </submittedName>
</protein>
<proteinExistence type="predicted"/>
<reference evidence="1 2" key="1">
    <citation type="submission" date="2017-09" db="EMBL/GenBank/DDBJ databases">
        <title>Large-scale bioinformatics analysis of Bacillus genomes uncovers conserved roles of natural products in bacterial physiology.</title>
        <authorList>
            <consortium name="Agbiome Team Llc"/>
            <person name="Bleich R.M."/>
            <person name="Grubbs K.J."/>
            <person name="Santa Maria K.C."/>
            <person name="Allen S.E."/>
            <person name="Farag S."/>
            <person name="Shank E.A."/>
            <person name="Bowers A."/>
        </authorList>
    </citation>
    <scope>NUCLEOTIDE SEQUENCE [LARGE SCALE GENOMIC DNA]</scope>
    <source>
        <strain evidence="1 2">AFS060060</strain>
    </source>
</reference>
<dbReference type="RefSeq" id="WP_098685751.1">
    <property type="nucleotide sequence ID" value="NZ_NVDU01000024.1"/>
</dbReference>
<accession>A0A9X7BNX4</accession>
<sequence>MKNLDGTKKNLVTGKPDISNLKNCIEDVRKAALTNIDGPEDPTNYHELRGRLETLRDKLPPLYRDTMYKPFIKKLDELGQEGFTRILLRDPKREKKAGLMLDIAQAILQHGEGYKPNATGAFQELVSDLYDGFLSLEDRAGVKPPDLSIIPPLVKWGNPKAGPYTWPVDATSIFGVEVAVVNLPPVNATQGLLAWSSIGHETGGHDILHADTGLLAELAESVRTELEEQNFGHDLSEYWASRIDETASDVLGILNLGPTAAIGLVGYFRGLNAAFTRQAILRNEGPDQDRHPADILRGYLGAYAVGLLEFDQAKEWEKIIETEVDKDLSEIQLEGIAISNDEAKKSAQIVASTIVKRKLISLENHSLNQIQNWKNKDELIVAQLRSSLNTLGSLPEEYKSGIYAAHIVAAAVTAAIAKDGDVAVIFDRMITSLKAMHDSNPSWGPLFVLHPGDIVRHLLYRN</sequence>
<name>A0A9X7BNX4_BACTU</name>
<organism evidence="1 2">
    <name type="scientific">Bacillus thuringiensis</name>
    <dbReference type="NCBI Taxonomy" id="1428"/>
    <lineage>
        <taxon>Bacteria</taxon>
        <taxon>Bacillati</taxon>
        <taxon>Bacillota</taxon>
        <taxon>Bacilli</taxon>
        <taxon>Bacillales</taxon>
        <taxon>Bacillaceae</taxon>
        <taxon>Bacillus</taxon>
        <taxon>Bacillus cereus group</taxon>
    </lineage>
</organism>
<dbReference type="Proteomes" id="UP000223366">
    <property type="component" value="Unassembled WGS sequence"/>
</dbReference>